<dbReference type="GO" id="GO:0006567">
    <property type="term" value="P:L-threonine catabolic process"/>
    <property type="evidence" value="ECO:0007669"/>
    <property type="project" value="TreeGrafter"/>
</dbReference>
<dbReference type="PANTHER" id="PTHR48097">
    <property type="entry name" value="L-THREONINE ALDOLASE-RELATED"/>
    <property type="match status" value="1"/>
</dbReference>
<reference evidence="5" key="2">
    <citation type="submission" date="2024-10" db="UniProtKB">
        <authorList>
            <consortium name="EnsemblProtists"/>
        </authorList>
    </citation>
    <scope>IDENTIFICATION</scope>
</reference>
<evidence type="ECO:0000256" key="2">
    <source>
        <dbReference type="ARBA" id="ARBA00006966"/>
    </source>
</evidence>
<reference evidence="6" key="1">
    <citation type="journal article" date="2013" name="Nature">
        <title>Pan genome of the phytoplankton Emiliania underpins its global distribution.</title>
        <authorList>
            <person name="Read B.A."/>
            <person name="Kegel J."/>
            <person name="Klute M.J."/>
            <person name="Kuo A."/>
            <person name="Lefebvre S.C."/>
            <person name="Maumus F."/>
            <person name="Mayer C."/>
            <person name="Miller J."/>
            <person name="Monier A."/>
            <person name="Salamov A."/>
            <person name="Young J."/>
            <person name="Aguilar M."/>
            <person name="Claverie J.M."/>
            <person name="Frickenhaus S."/>
            <person name="Gonzalez K."/>
            <person name="Herman E.K."/>
            <person name="Lin Y.C."/>
            <person name="Napier J."/>
            <person name="Ogata H."/>
            <person name="Sarno A.F."/>
            <person name="Shmutz J."/>
            <person name="Schroeder D."/>
            <person name="de Vargas C."/>
            <person name="Verret F."/>
            <person name="von Dassow P."/>
            <person name="Valentin K."/>
            <person name="Van de Peer Y."/>
            <person name="Wheeler G."/>
            <person name="Dacks J.B."/>
            <person name="Delwiche C.F."/>
            <person name="Dyhrman S.T."/>
            <person name="Glockner G."/>
            <person name="John U."/>
            <person name="Richards T."/>
            <person name="Worden A.Z."/>
            <person name="Zhang X."/>
            <person name="Grigoriev I.V."/>
            <person name="Allen A.E."/>
            <person name="Bidle K."/>
            <person name="Borodovsky M."/>
            <person name="Bowler C."/>
            <person name="Brownlee C."/>
            <person name="Cock J.M."/>
            <person name="Elias M."/>
            <person name="Gladyshev V.N."/>
            <person name="Groth M."/>
            <person name="Guda C."/>
            <person name="Hadaegh A."/>
            <person name="Iglesias-Rodriguez M.D."/>
            <person name="Jenkins J."/>
            <person name="Jones B.M."/>
            <person name="Lawson T."/>
            <person name="Leese F."/>
            <person name="Lindquist E."/>
            <person name="Lobanov A."/>
            <person name="Lomsadze A."/>
            <person name="Malik S.B."/>
            <person name="Marsh M.E."/>
            <person name="Mackinder L."/>
            <person name="Mock T."/>
            <person name="Mueller-Roeber B."/>
            <person name="Pagarete A."/>
            <person name="Parker M."/>
            <person name="Probert I."/>
            <person name="Quesneville H."/>
            <person name="Raines C."/>
            <person name="Rensing S.A."/>
            <person name="Riano-Pachon D.M."/>
            <person name="Richier S."/>
            <person name="Rokitta S."/>
            <person name="Shiraiwa Y."/>
            <person name="Soanes D.M."/>
            <person name="van der Giezen M."/>
            <person name="Wahlund T.M."/>
            <person name="Williams B."/>
            <person name="Wilson W."/>
            <person name="Wolfe G."/>
            <person name="Wurch L.L."/>
        </authorList>
    </citation>
    <scope>NUCLEOTIDE SEQUENCE</scope>
</reference>
<protein>
    <recommendedName>
        <fullName evidence="4">Aromatic amino acid beta-eliminating lyase/threonine aldolase domain-containing protein</fullName>
    </recommendedName>
</protein>
<dbReference type="PaxDb" id="2903-EOD19897"/>
<keyword evidence="3" id="KW-0663">Pyridoxal phosphate</keyword>
<evidence type="ECO:0000256" key="3">
    <source>
        <dbReference type="ARBA" id="ARBA00022898"/>
    </source>
</evidence>
<proteinExistence type="inferred from homology"/>
<evidence type="ECO:0000259" key="4">
    <source>
        <dbReference type="Pfam" id="PF01212"/>
    </source>
</evidence>
<dbReference type="eggNOG" id="KOG1368">
    <property type="taxonomic scope" value="Eukaryota"/>
</dbReference>
<dbReference type="PANTHER" id="PTHR48097:SF9">
    <property type="entry name" value="L-THREONINE ALDOLASE"/>
    <property type="match status" value="1"/>
</dbReference>
<dbReference type="Gene3D" id="3.90.1150.10">
    <property type="entry name" value="Aspartate Aminotransferase, domain 1"/>
    <property type="match status" value="1"/>
</dbReference>
<comment type="similarity">
    <text evidence="2">Belongs to the threonine aldolase family.</text>
</comment>
<dbReference type="AlphaFoldDB" id="A0A0D3J8R2"/>
<dbReference type="GO" id="GO:0005829">
    <property type="term" value="C:cytosol"/>
    <property type="evidence" value="ECO:0007669"/>
    <property type="project" value="TreeGrafter"/>
</dbReference>
<dbReference type="GeneID" id="17265442"/>
<accession>A0A0D3J8R2</accession>
<feature type="domain" description="Aromatic amino acid beta-eliminating lyase/threonine aldolase" evidence="4">
    <location>
        <begin position="36"/>
        <end position="272"/>
    </location>
</feature>
<comment type="cofactor">
    <cofactor evidence="1">
        <name>pyridoxal 5'-phosphate</name>
        <dbReference type="ChEBI" id="CHEBI:597326"/>
    </cofactor>
</comment>
<dbReference type="KEGG" id="ehx:EMIHUDRAFT_242450"/>
<dbReference type="InterPro" id="IPR015421">
    <property type="entry name" value="PyrdxlP-dep_Trfase_major"/>
</dbReference>
<name>A0A0D3J8R2_EMIH1</name>
<dbReference type="HOGENOM" id="CLU_029381_4_0_1"/>
<sequence>MTPIALTVAPALAPQPLCLGTAFPRRPASEVLADAAEAAAAAEVGGEGDAIDVYGRGAWLESFESEVASEFGKESALFFPTGVCAQLAALCVYAGGVGRGAGDLMPRLSRPSFIVQATSHLLLHEEDAARQLLGFTPLVVGAKDRPLSPADVEKELSRLAAVGARPCCILLEVPHRELGCETLRLDELREMRRLAVQYEVPLHAIVPLHADGARLLEVAPHYGLPLPELCRLFDSLYVSFYKGLGGVTGAMLLGSPTVTREAAVWRRRLGGNPFTVAPLQQLAPLLSSTAAEEGGSLRFVPEAPTCCQAHVYLRGDAAALDAARDAVLRERGVRVYSRLRGAAVGPEADECYFELTLGPRHLEVADAVYVGAWRAFRRRSQGRSREGARASAMRSHRAESERWKWRQLGSLCATPPSTRDTTHDAISMYHIVISMWYKLHSYREGFNVQA</sequence>
<dbReference type="GO" id="GO:0008732">
    <property type="term" value="F:L-allo-threonine aldolase activity"/>
    <property type="evidence" value="ECO:0007669"/>
    <property type="project" value="TreeGrafter"/>
</dbReference>
<dbReference type="STRING" id="2903.R1CC12"/>
<dbReference type="Proteomes" id="UP000013827">
    <property type="component" value="Unassembled WGS sequence"/>
</dbReference>
<organism evidence="5 6">
    <name type="scientific">Emiliania huxleyi (strain CCMP1516)</name>
    <dbReference type="NCBI Taxonomy" id="280463"/>
    <lineage>
        <taxon>Eukaryota</taxon>
        <taxon>Haptista</taxon>
        <taxon>Haptophyta</taxon>
        <taxon>Prymnesiophyceae</taxon>
        <taxon>Isochrysidales</taxon>
        <taxon>Noelaerhabdaceae</taxon>
        <taxon>Emiliania</taxon>
    </lineage>
</organism>
<dbReference type="InterPro" id="IPR001597">
    <property type="entry name" value="ArAA_b-elim_lyase/Thr_aldolase"/>
</dbReference>
<dbReference type="Pfam" id="PF01212">
    <property type="entry name" value="Beta_elim_lyase"/>
    <property type="match status" value="1"/>
</dbReference>
<dbReference type="RefSeq" id="XP_005772326.1">
    <property type="nucleotide sequence ID" value="XM_005772269.1"/>
</dbReference>
<dbReference type="InterPro" id="IPR015422">
    <property type="entry name" value="PyrdxlP-dep_Trfase_small"/>
</dbReference>
<dbReference type="SUPFAM" id="SSF53383">
    <property type="entry name" value="PLP-dependent transferases"/>
    <property type="match status" value="1"/>
</dbReference>
<dbReference type="EnsemblProtists" id="EOD19897">
    <property type="protein sequence ID" value="EOD19897"/>
    <property type="gene ID" value="EMIHUDRAFT_242450"/>
</dbReference>
<keyword evidence="6" id="KW-1185">Reference proteome</keyword>
<evidence type="ECO:0000256" key="1">
    <source>
        <dbReference type="ARBA" id="ARBA00001933"/>
    </source>
</evidence>
<evidence type="ECO:0000313" key="6">
    <source>
        <dbReference type="Proteomes" id="UP000013827"/>
    </source>
</evidence>
<evidence type="ECO:0000313" key="5">
    <source>
        <dbReference type="EnsemblProtists" id="EOD19897"/>
    </source>
</evidence>
<dbReference type="Gene3D" id="3.40.640.10">
    <property type="entry name" value="Type I PLP-dependent aspartate aminotransferase-like (Major domain)"/>
    <property type="match status" value="1"/>
</dbReference>
<dbReference type="GO" id="GO:0006545">
    <property type="term" value="P:glycine biosynthetic process"/>
    <property type="evidence" value="ECO:0007669"/>
    <property type="project" value="TreeGrafter"/>
</dbReference>
<dbReference type="InterPro" id="IPR015424">
    <property type="entry name" value="PyrdxlP-dep_Trfase"/>
</dbReference>